<keyword evidence="1" id="KW-0472">Membrane</keyword>
<reference evidence="2" key="1">
    <citation type="submission" date="2014-09" db="EMBL/GenBank/DDBJ databases">
        <authorList>
            <person name="Magalhaes I.L.F."/>
            <person name="Oliveira U."/>
            <person name="Santos F.R."/>
            <person name="Vidigal T.H.D.A."/>
            <person name="Brescovit A.D."/>
            <person name="Santos A.J."/>
        </authorList>
    </citation>
    <scope>NUCLEOTIDE SEQUENCE</scope>
    <source>
        <tissue evidence="2">Shoot tissue taken approximately 20 cm above the soil surface</tissue>
    </source>
</reference>
<evidence type="ECO:0000313" key="2">
    <source>
        <dbReference type="EMBL" id="JAD99194.1"/>
    </source>
</evidence>
<organism evidence="2">
    <name type="scientific">Arundo donax</name>
    <name type="common">Giant reed</name>
    <name type="synonym">Donax arundinaceus</name>
    <dbReference type="NCBI Taxonomy" id="35708"/>
    <lineage>
        <taxon>Eukaryota</taxon>
        <taxon>Viridiplantae</taxon>
        <taxon>Streptophyta</taxon>
        <taxon>Embryophyta</taxon>
        <taxon>Tracheophyta</taxon>
        <taxon>Spermatophyta</taxon>
        <taxon>Magnoliopsida</taxon>
        <taxon>Liliopsida</taxon>
        <taxon>Poales</taxon>
        <taxon>Poaceae</taxon>
        <taxon>PACMAD clade</taxon>
        <taxon>Arundinoideae</taxon>
        <taxon>Arundineae</taxon>
        <taxon>Arundo</taxon>
    </lineage>
</organism>
<name>A0A0A9EEL9_ARUDO</name>
<evidence type="ECO:0000256" key="1">
    <source>
        <dbReference type="SAM" id="Phobius"/>
    </source>
</evidence>
<sequence>MCSNMSVIRMAPVVQLCLLSVDVCSFFTWSLIH</sequence>
<accession>A0A0A9EEL9</accession>
<dbReference type="AlphaFoldDB" id="A0A0A9EEL9"/>
<feature type="transmembrane region" description="Helical" evidence="1">
    <location>
        <begin position="12"/>
        <end position="32"/>
    </location>
</feature>
<keyword evidence="1" id="KW-1133">Transmembrane helix</keyword>
<proteinExistence type="predicted"/>
<protein>
    <submittedName>
        <fullName evidence="2">Uncharacterized protein</fullName>
    </submittedName>
</protein>
<dbReference type="EMBL" id="GBRH01198701">
    <property type="protein sequence ID" value="JAD99194.1"/>
    <property type="molecule type" value="Transcribed_RNA"/>
</dbReference>
<reference evidence="2" key="2">
    <citation type="journal article" date="2015" name="Data Brief">
        <title>Shoot transcriptome of the giant reed, Arundo donax.</title>
        <authorList>
            <person name="Barrero R.A."/>
            <person name="Guerrero F.D."/>
            <person name="Moolhuijzen P."/>
            <person name="Goolsby J.A."/>
            <person name="Tidwell J."/>
            <person name="Bellgard S.E."/>
            <person name="Bellgard M.I."/>
        </authorList>
    </citation>
    <scope>NUCLEOTIDE SEQUENCE</scope>
    <source>
        <tissue evidence="2">Shoot tissue taken approximately 20 cm above the soil surface</tissue>
    </source>
</reference>
<keyword evidence="1" id="KW-0812">Transmembrane</keyword>